<proteinExistence type="predicted"/>
<evidence type="ECO:0000259" key="1">
    <source>
        <dbReference type="PROSITE" id="PS50057"/>
    </source>
</evidence>
<dbReference type="Gene3D" id="1.20.80.10">
    <property type="match status" value="1"/>
</dbReference>
<dbReference type="InterPro" id="IPR014352">
    <property type="entry name" value="FERM/acyl-CoA-bd_prot_sf"/>
</dbReference>
<dbReference type="PANTHER" id="PTHR13429">
    <property type="entry name" value="FERM DOMAIN (PROTEIN4.1-EZRIN-RADIXIN-MOESIN) FAMILY"/>
    <property type="match status" value="1"/>
</dbReference>
<keyword evidence="3" id="KW-1185">Reference proteome</keyword>
<dbReference type="InterPro" id="IPR018980">
    <property type="entry name" value="FERM_PH-like_C"/>
</dbReference>
<dbReference type="InterPro" id="IPR047145">
    <property type="entry name" value="FRMD6-like"/>
</dbReference>
<dbReference type="SMART" id="SM00295">
    <property type="entry name" value="B41"/>
    <property type="match status" value="1"/>
</dbReference>
<name>A0A8C4QLH8_EPTBU</name>
<protein>
    <recommendedName>
        <fullName evidence="1">FERM domain-containing protein</fullName>
    </recommendedName>
</protein>
<dbReference type="SMART" id="SM01196">
    <property type="entry name" value="FERM_C"/>
    <property type="match status" value="1"/>
</dbReference>
<dbReference type="PANTHER" id="PTHR13429:SF5">
    <property type="entry name" value="PROTEIN EXPANDED"/>
    <property type="match status" value="1"/>
</dbReference>
<dbReference type="InterPro" id="IPR035963">
    <property type="entry name" value="FERM_2"/>
</dbReference>
<dbReference type="AlphaFoldDB" id="A0A8C4QLH8"/>
<feature type="domain" description="FERM" evidence="1">
    <location>
        <begin position="1"/>
        <end position="350"/>
    </location>
</feature>
<dbReference type="SUPFAM" id="SSF47031">
    <property type="entry name" value="Second domain of FERM"/>
    <property type="match status" value="1"/>
</dbReference>
<dbReference type="Proteomes" id="UP000694388">
    <property type="component" value="Unplaced"/>
</dbReference>
<sequence length="350" mass="41445">MDNQWENCTKTDVQGHRKNIQQLMDCVADNEHIFMDMDERLIRYCPKEWRKENSKGTEFRLPLTIFFKVQFYVENGHLISDKQARQHYYWQLRKQVLASCCPFKEETYFLLAAFALQADLGNYQKARHTTSYFDPRAYFPAWVLARRGAEYVLRHVPPMHHEHSGMKPSKARLHYIRSSWQLDDVPVHFYRLFQDKKETDASLKLGVALNGIQIFQGKQFVLEPDGLPSARKLSYYTGCTIRSQHLLRLLSSTHRLYLRLQPCLAKLRRLEEKEGLKKVTKFVTTKCKKTGHGILAQNIVNFEKHYNSASVLDICRNQKSTSWMPKRKLLTIHKMFYMHLLRRRVSKQTE</sequence>
<dbReference type="GO" id="GO:0098592">
    <property type="term" value="C:cytoplasmic side of apical plasma membrane"/>
    <property type="evidence" value="ECO:0007669"/>
    <property type="project" value="TreeGrafter"/>
</dbReference>
<organism evidence="2 3">
    <name type="scientific">Eptatretus burgeri</name>
    <name type="common">Inshore hagfish</name>
    <dbReference type="NCBI Taxonomy" id="7764"/>
    <lineage>
        <taxon>Eukaryota</taxon>
        <taxon>Metazoa</taxon>
        <taxon>Chordata</taxon>
        <taxon>Craniata</taxon>
        <taxon>Vertebrata</taxon>
        <taxon>Cyclostomata</taxon>
        <taxon>Myxini</taxon>
        <taxon>Myxiniformes</taxon>
        <taxon>Myxinidae</taxon>
        <taxon>Eptatretinae</taxon>
        <taxon>Eptatretus</taxon>
    </lineage>
</organism>
<dbReference type="GO" id="GO:0035332">
    <property type="term" value="P:positive regulation of hippo signaling"/>
    <property type="evidence" value="ECO:0007669"/>
    <property type="project" value="TreeGrafter"/>
</dbReference>
<reference evidence="2" key="1">
    <citation type="submission" date="2025-08" db="UniProtKB">
        <authorList>
            <consortium name="Ensembl"/>
        </authorList>
    </citation>
    <scope>IDENTIFICATION</scope>
</reference>
<dbReference type="PROSITE" id="PS50057">
    <property type="entry name" value="FERM_3"/>
    <property type="match status" value="1"/>
</dbReference>
<dbReference type="InterPro" id="IPR000299">
    <property type="entry name" value="FERM_domain"/>
</dbReference>
<dbReference type="GeneTree" id="ENSGT00940000155517"/>
<dbReference type="Pfam" id="PF00373">
    <property type="entry name" value="FERM_M"/>
    <property type="match status" value="1"/>
</dbReference>
<reference evidence="2" key="2">
    <citation type="submission" date="2025-09" db="UniProtKB">
        <authorList>
            <consortium name="Ensembl"/>
        </authorList>
    </citation>
    <scope>IDENTIFICATION</scope>
</reference>
<dbReference type="CDD" id="cd14473">
    <property type="entry name" value="FERM_B-lobe"/>
    <property type="match status" value="1"/>
</dbReference>
<evidence type="ECO:0000313" key="2">
    <source>
        <dbReference type="Ensembl" id="ENSEBUP00000016283.1"/>
    </source>
</evidence>
<dbReference type="SUPFAM" id="SSF50729">
    <property type="entry name" value="PH domain-like"/>
    <property type="match status" value="1"/>
</dbReference>
<evidence type="ECO:0000313" key="3">
    <source>
        <dbReference type="Proteomes" id="UP000694388"/>
    </source>
</evidence>
<accession>A0A8C4QLH8</accession>
<dbReference type="Ensembl" id="ENSEBUT00000016859.1">
    <property type="protein sequence ID" value="ENSEBUP00000016283.1"/>
    <property type="gene ID" value="ENSEBUG00000010215.1"/>
</dbReference>
<dbReference type="InterPro" id="IPR019749">
    <property type="entry name" value="Band_41_domain"/>
</dbReference>
<dbReference type="InterPro" id="IPR019748">
    <property type="entry name" value="FERM_central"/>
</dbReference>